<dbReference type="PROSITE" id="PS50931">
    <property type="entry name" value="HTH_LYSR"/>
    <property type="match status" value="1"/>
</dbReference>
<organism evidence="6 7">
    <name type="scientific">Lacticaseibacillus yichunensis</name>
    <dbReference type="NCBI Taxonomy" id="2486015"/>
    <lineage>
        <taxon>Bacteria</taxon>
        <taxon>Bacillati</taxon>
        <taxon>Bacillota</taxon>
        <taxon>Bacilli</taxon>
        <taxon>Lactobacillales</taxon>
        <taxon>Lactobacillaceae</taxon>
        <taxon>Lacticaseibacillus</taxon>
    </lineage>
</organism>
<gene>
    <name evidence="6" type="ORF">ACFQ47_11535</name>
</gene>
<reference evidence="7" key="1">
    <citation type="journal article" date="2019" name="Int. J. Syst. Evol. Microbiol.">
        <title>The Global Catalogue of Microorganisms (GCM) 10K type strain sequencing project: providing services to taxonomists for standard genome sequencing and annotation.</title>
        <authorList>
            <consortium name="The Broad Institute Genomics Platform"/>
            <consortium name="The Broad Institute Genome Sequencing Center for Infectious Disease"/>
            <person name="Wu L."/>
            <person name="Ma J."/>
        </authorList>
    </citation>
    <scope>NUCLEOTIDE SEQUENCE [LARGE SCALE GENOMIC DNA]</scope>
    <source>
        <strain evidence="7">CCM 8947</strain>
    </source>
</reference>
<feature type="domain" description="HTH lysR-type" evidence="5">
    <location>
        <begin position="1"/>
        <end position="58"/>
    </location>
</feature>
<name>A0ABW4CTA4_9LACO</name>
<sequence>MFERLRVFDAVYQTRSFTAAAQRLFVSQPTVSHHIAQLEEELHTPLFDRSGKQRVIPLPAADALAEFAQGTLTSWAQLQDRLAHLTGGKGAYLRLGVSQSIATLLLPRVIAALQQELPQLQYDLTVSNSQAVLAGLGEKHLDLGLLEQPLNRSGMTRQLLAADQLVLAGAATGRLLTRENGSGINFYTDQYLHETDRQPTSICRVNNNAALVEMVAAGVGQAVMSAALVPDGVPTTPLGPHFLRSFYLMRPSDSQDPWLRRASDLIARVAADGEDED</sequence>
<comment type="similarity">
    <text evidence="1">Belongs to the LysR transcriptional regulatory family.</text>
</comment>
<dbReference type="Gene3D" id="3.40.190.290">
    <property type="match status" value="1"/>
</dbReference>
<evidence type="ECO:0000256" key="2">
    <source>
        <dbReference type="ARBA" id="ARBA00023015"/>
    </source>
</evidence>
<dbReference type="InterPro" id="IPR036388">
    <property type="entry name" value="WH-like_DNA-bd_sf"/>
</dbReference>
<proteinExistence type="inferred from homology"/>
<dbReference type="PRINTS" id="PR00039">
    <property type="entry name" value="HTHLYSR"/>
</dbReference>
<keyword evidence="7" id="KW-1185">Reference proteome</keyword>
<protein>
    <submittedName>
        <fullName evidence="6">LysR family transcriptional regulator</fullName>
    </submittedName>
</protein>
<dbReference type="Gene3D" id="1.10.10.10">
    <property type="entry name" value="Winged helix-like DNA-binding domain superfamily/Winged helix DNA-binding domain"/>
    <property type="match status" value="1"/>
</dbReference>
<dbReference type="Pfam" id="PF00126">
    <property type="entry name" value="HTH_1"/>
    <property type="match status" value="1"/>
</dbReference>
<dbReference type="PANTHER" id="PTHR30126:SF40">
    <property type="entry name" value="HTH-TYPE TRANSCRIPTIONAL REGULATOR GLTR"/>
    <property type="match status" value="1"/>
</dbReference>
<evidence type="ECO:0000256" key="3">
    <source>
        <dbReference type="ARBA" id="ARBA00023125"/>
    </source>
</evidence>
<evidence type="ECO:0000313" key="7">
    <source>
        <dbReference type="Proteomes" id="UP001597192"/>
    </source>
</evidence>
<evidence type="ECO:0000259" key="5">
    <source>
        <dbReference type="PROSITE" id="PS50931"/>
    </source>
</evidence>
<dbReference type="Pfam" id="PF03466">
    <property type="entry name" value="LysR_substrate"/>
    <property type="match status" value="1"/>
</dbReference>
<dbReference type="PANTHER" id="PTHR30126">
    <property type="entry name" value="HTH-TYPE TRANSCRIPTIONAL REGULATOR"/>
    <property type="match status" value="1"/>
</dbReference>
<dbReference type="InterPro" id="IPR036390">
    <property type="entry name" value="WH_DNA-bd_sf"/>
</dbReference>
<dbReference type="SUPFAM" id="SSF53850">
    <property type="entry name" value="Periplasmic binding protein-like II"/>
    <property type="match status" value="1"/>
</dbReference>
<evidence type="ECO:0000313" key="6">
    <source>
        <dbReference type="EMBL" id="MFD1433298.1"/>
    </source>
</evidence>
<evidence type="ECO:0000256" key="1">
    <source>
        <dbReference type="ARBA" id="ARBA00009437"/>
    </source>
</evidence>
<dbReference type="InterPro" id="IPR000847">
    <property type="entry name" value="LysR_HTH_N"/>
</dbReference>
<dbReference type="Gene3D" id="3.40.190.10">
    <property type="entry name" value="Periplasmic binding protein-like II"/>
    <property type="match status" value="2"/>
</dbReference>
<keyword evidence="3" id="KW-0238">DNA-binding</keyword>
<dbReference type="EMBL" id="JBHTOG010000063">
    <property type="protein sequence ID" value="MFD1433298.1"/>
    <property type="molecule type" value="Genomic_DNA"/>
</dbReference>
<comment type="caution">
    <text evidence="6">The sequence shown here is derived from an EMBL/GenBank/DDBJ whole genome shotgun (WGS) entry which is preliminary data.</text>
</comment>
<dbReference type="SUPFAM" id="SSF46785">
    <property type="entry name" value="Winged helix' DNA-binding domain"/>
    <property type="match status" value="1"/>
</dbReference>
<accession>A0ABW4CTA4</accession>
<dbReference type="Proteomes" id="UP001597192">
    <property type="component" value="Unassembled WGS sequence"/>
</dbReference>
<evidence type="ECO:0000256" key="4">
    <source>
        <dbReference type="ARBA" id="ARBA00023163"/>
    </source>
</evidence>
<keyword evidence="2" id="KW-0805">Transcription regulation</keyword>
<keyword evidence="4" id="KW-0804">Transcription</keyword>
<dbReference type="RefSeq" id="WP_125696174.1">
    <property type="nucleotide sequence ID" value="NZ_JBHTOG010000063.1"/>
</dbReference>
<dbReference type="InterPro" id="IPR005119">
    <property type="entry name" value="LysR_subst-bd"/>
</dbReference>